<dbReference type="PANTHER" id="PTHR42693">
    <property type="entry name" value="ARYLSULFATASE FAMILY MEMBER"/>
    <property type="match status" value="1"/>
</dbReference>
<evidence type="ECO:0000256" key="1">
    <source>
        <dbReference type="ARBA" id="ARBA00008779"/>
    </source>
</evidence>
<gene>
    <name evidence="4" type="ORF">NBRC116591_30730</name>
</gene>
<dbReference type="Gene3D" id="3.40.720.10">
    <property type="entry name" value="Alkaline Phosphatase, subunit A"/>
    <property type="match status" value="1"/>
</dbReference>
<protein>
    <recommendedName>
        <fullName evidence="3">Sulfatase N-terminal domain-containing protein</fullName>
    </recommendedName>
</protein>
<dbReference type="EMBL" id="BAABWN010000010">
    <property type="protein sequence ID" value="GAA6169262.1"/>
    <property type="molecule type" value="Genomic_DNA"/>
</dbReference>
<evidence type="ECO:0000313" key="4">
    <source>
        <dbReference type="EMBL" id="GAA6169262.1"/>
    </source>
</evidence>
<evidence type="ECO:0000256" key="2">
    <source>
        <dbReference type="ARBA" id="ARBA00022801"/>
    </source>
</evidence>
<proteinExistence type="inferred from homology"/>
<feature type="domain" description="Sulfatase N-terminal" evidence="3">
    <location>
        <begin position="8"/>
        <end position="478"/>
    </location>
</feature>
<evidence type="ECO:0000313" key="5">
    <source>
        <dbReference type="Proteomes" id="UP001465153"/>
    </source>
</evidence>
<sequence length="696" mass="78279">MSSDTKKPNILMIMVDQMRFPRFDFGPNHGFADPIKNILGFQGSNHQSNEYKDYFPGFWKLRENAVVLNNHRIASSACVPSRTALFTGQYGTHTGVLQTDGLFKEGSDEDFPWLQKKSFPTIGSYMKAAGYSSHYFGKWHISGEDTTTLTDYGFNDWEISYPDPHGTLPNNLGHYRDYQFADNVCGFLHRQGLGIPYSIADAQAHVKETHSSEDISGPNPQDDPTPWFAVASFTNPHDIAAYPGLPKYVNEEHLANAPYTLAVPKQGSKANLPFGGTYHLTLNKKGFPQNNAEVAPHWNEDLLHENKPFCQFEYKYKMGLSLVAKSGRLASEKALEAGKISRKEQLDFAVDYTLNTNEVGLPFALTEDPELASRAFMQYYGYLFSEVDQHIASTLKALEDSGQADNTIVIFCPDHGEYGASHGTLMEKWHSAYEEIIHVPMVVKFPESMHSVKNGIQQIDEITSHIDILPTVLGLAGIKTDHLPYLKTKLIKEEGYAVAPKPVGIDLSDLIKSGEVDSDTARNSVLFMTHDTITEPLEESLSTTLPEDCNDKKDTFELTNERVYNKAVERLIREAKDLGILHRNELKRLTEGPVAQPNNVHAVVEKSGWKLVRYFDKNNENQQAQYELYDLGKDPNEITNLLKYDGNFPTPIDSDTYTDKEIIKNAVRLMEQLKVHEKELLGVQYATELSPKLVPA</sequence>
<accession>A0ABQ0ACF5</accession>
<dbReference type="SUPFAM" id="SSF53649">
    <property type="entry name" value="Alkaline phosphatase-like"/>
    <property type="match status" value="1"/>
</dbReference>
<keyword evidence="2" id="KW-0378">Hydrolase</keyword>
<comment type="caution">
    <text evidence="4">The sequence shown here is derived from an EMBL/GenBank/DDBJ whole genome shotgun (WGS) entry which is preliminary data.</text>
</comment>
<keyword evidence="5" id="KW-1185">Reference proteome</keyword>
<dbReference type="InterPro" id="IPR000917">
    <property type="entry name" value="Sulfatase_N"/>
</dbReference>
<organism evidence="4 5">
    <name type="scientific">Sessilibacter corallicola</name>
    <dbReference type="NCBI Taxonomy" id="2904075"/>
    <lineage>
        <taxon>Bacteria</taxon>
        <taxon>Pseudomonadati</taxon>
        <taxon>Pseudomonadota</taxon>
        <taxon>Gammaproteobacteria</taxon>
        <taxon>Cellvibrionales</taxon>
        <taxon>Cellvibrionaceae</taxon>
        <taxon>Sessilibacter</taxon>
    </lineage>
</organism>
<dbReference type="InterPro" id="IPR050738">
    <property type="entry name" value="Sulfatase"/>
</dbReference>
<reference evidence="4 5" key="1">
    <citation type="submission" date="2024-04" db="EMBL/GenBank/DDBJ databases">
        <title>Draft genome sequence of Sessilibacter corallicola NBRC 116591.</title>
        <authorList>
            <person name="Miyakawa T."/>
            <person name="Kusuya Y."/>
            <person name="Miura T."/>
        </authorList>
    </citation>
    <scope>NUCLEOTIDE SEQUENCE [LARGE SCALE GENOMIC DNA]</scope>
    <source>
        <strain evidence="4 5">KU-00831-HH</strain>
    </source>
</reference>
<evidence type="ECO:0000259" key="3">
    <source>
        <dbReference type="Pfam" id="PF00884"/>
    </source>
</evidence>
<dbReference type="InterPro" id="IPR017850">
    <property type="entry name" value="Alkaline_phosphatase_core_sf"/>
</dbReference>
<dbReference type="Proteomes" id="UP001465153">
    <property type="component" value="Unassembled WGS sequence"/>
</dbReference>
<dbReference type="PANTHER" id="PTHR42693:SF53">
    <property type="entry name" value="ENDO-4-O-SULFATASE"/>
    <property type="match status" value="1"/>
</dbReference>
<comment type="similarity">
    <text evidence="1">Belongs to the sulfatase family.</text>
</comment>
<dbReference type="Gene3D" id="3.30.1120.10">
    <property type="match status" value="1"/>
</dbReference>
<dbReference type="RefSeq" id="WP_353303820.1">
    <property type="nucleotide sequence ID" value="NZ_BAABWN010000010.1"/>
</dbReference>
<dbReference type="Pfam" id="PF00884">
    <property type="entry name" value="Sulfatase"/>
    <property type="match status" value="1"/>
</dbReference>
<name>A0ABQ0ACF5_9GAMM</name>